<comment type="caution">
    <text evidence="1">The sequence shown here is derived from an EMBL/GenBank/DDBJ whole genome shotgun (WGS) entry which is preliminary data.</text>
</comment>
<dbReference type="AlphaFoldDB" id="A0A091AMB3"/>
<gene>
    <name evidence="1" type="ORF">N789_05570</name>
</gene>
<evidence type="ECO:0000313" key="1">
    <source>
        <dbReference type="EMBL" id="KFN41343.1"/>
    </source>
</evidence>
<keyword evidence="2" id="KW-1185">Reference proteome</keyword>
<organism evidence="1 2">
    <name type="scientific">Arenimonas oryziterrae DSM 21050 = YC6267</name>
    <dbReference type="NCBI Taxonomy" id="1121015"/>
    <lineage>
        <taxon>Bacteria</taxon>
        <taxon>Pseudomonadati</taxon>
        <taxon>Pseudomonadota</taxon>
        <taxon>Gammaproteobacteria</taxon>
        <taxon>Lysobacterales</taxon>
        <taxon>Lysobacteraceae</taxon>
        <taxon>Arenimonas</taxon>
    </lineage>
</organism>
<sequence length="154" mass="17850">MRDLIKIIRIPYEEPDYLQLQVMASNGRQAAEIEIYVRTSDLVEIAAALEAFPRGPSDEFVYELGSEKEEDNWAFYFKFHVFADARGYCAMHFRFNNNRDILYRELAEFCIQSEAAQINRLAKMLRSFAKLEHETLIWSPMGGRLLAPGEADCD</sequence>
<name>A0A091AMB3_9GAMM</name>
<dbReference type="Proteomes" id="UP000029385">
    <property type="component" value="Unassembled WGS sequence"/>
</dbReference>
<proteinExistence type="predicted"/>
<protein>
    <submittedName>
        <fullName evidence="1">Uncharacterized protein</fullName>
    </submittedName>
</protein>
<dbReference type="STRING" id="1121015.GCA_000420545_00386"/>
<dbReference type="PATRIC" id="fig|1121015.4.peg.2783"/>
<dbReference type="EMBL" id="AVCI01000045">
    <property type="protein sequence ID" value="KFN41343.1"/>
    <property type="molecule type" value="Genomic_DNA"/>
</dbReference>
<dbReference type="RefSeq" id="WP_022968042.1">
    <property type="nucleotide sequence ID" value="NZ_ATVD01000001.1"/>
</dbReference>
<dbReference type="OrthoDB" id="7062807at2"/>
<evidence type="ECO:0000313" key="2">
    <source>
        <dbReference type="Proteomes" id="UP000029385"/>
    </source>
</evidence>
<accession>A0A091AMB3</accession>
<reference evidence="1 2" key="1">
    <citation type="submission" date="2013-09" db="EMBL/GenBank/DDBJ databases">
        <title>Genome sequencing of Arenimonas oryziterrae.</title>
        <authorList>
            <person name="Chen F."/>
            <person name="Wang G."/>
        </authorList>
    </citation>
    <scope>NUCLEOTIDE SEQUENCE [LARGE SCALE GENOMIC DNA]</scope>
    <source>
        <strain evidence="1 2">YC6267</strain>
    </source>
</reference>